<protein>
    <submittedName>
        <fullName evidence="1">Uncharacterized protein</fullName>
    </submittedName>
</protein>
<dbReference type="InParanoid" id="A0A0C3DM99"/>
<evidence type="ECO:0000313" key="1">
    <source>
        <dbReference type="EMBL" id="KIM57384.1"/>
    </source>
</evidence>
<dbReference type="Proteomes" id="UP000053989">
    <property type="component" value="Unassembled WGS sequence"/>
</dbReference>
<gene>
    <name evidence="1" type="ORF">SCLCIDRAFT_1134138</name>
</gene>
<proteinExistence type="predicted"/>
<dbReference type="HOGENOM" id="CLU_2442188_0_0_1"/>
<reference evidence="2" key="2">
    <citation type="submission" date="2015-01" db="EMBL/GenBank/DDBJ databases">
        <title>Evolutionary Origins and Diversification of the Mycorrhizal Mutualists.</title>
        <authorList>
            <consortium name="DOE Joint Genome Institute"/>
            <consortium name="Mycorrhizal Genomics Consortium"/>
            <person name="Kohler A."/>
            <person name="Kuo A."/>
            <person name="Nagy L.G."/>
            <person name="Floudas D."/>
            <person name="Copeland A."/>
            <person name="Barry K.W."/>
            <person name="Cichocki N."/>
            <person name="Veneault-Fourrey C."/>
            <person name="LaButti K."/>
            <person name="Lindquist E.A."/>
            <person name="Lipzen A."/>
            <person name="Lundell T."/>
            <person name="Morin E."/>
            <person name="Murat C."/>
            <person name="Riley R."/>
            <person name="Ohm R."/>
            <person name="Sun H."/>
            <person name="Tunlid A."/>
            <person name="Henrissat B."/>
            <person name="Grigoriev I.V."/>
            <person name="Hibbett D.S."/>
            <person name="Martin F."/>
        </authorList>
    </citation>
    <scope>NUCLEOTIDE SEQUENCE [LARGE SCALE GENOMIC DNA]</scope>
    <source>
        <strain evidence="2">Foug A</strain>
    </source>
</reference>
<sequence>MPFIGFSRLPESFKLAYSKPHPIFRSLGELSMTFCYPLFPSWLGGSKQISLNFISKGSSPIVGMIGFYMWRRWAWRANSLRKRAFSPSII</sequence>
<evidence type="ECO:0000313" key="2">
    <source>
        <dbReference type="Proteomes" id="UP000053989"/>
    </source>
</evidence>
<keyword evidence="2" id="KW-1185">Reference proteome</keyword>
<dbReference type="AlphaFoldDB" id="A0A0C3DM99"/>
<reference evidence="1 2" key="1">
    <citation type="submission" date="2014-04" db="EMBL/GenBank/DDBJ databases">
        <authorList>
            <consortium name="DOE Joint Genome Institute"/>
            <person name="Kuo A."/>
            <person name="Kohler A."/>
            <person name="Nagy L.G."/>
            <person name="Floudas D."/>
            <person name="Copeland A."/>
            <person name="Barry K.W."/>
            <person name="Cichocki N."/>
            <person name="Veneault-Fourrey C."/>
            <person name="LaButti K."/>
            <person name="Lindquist E.A."/>
            <person name="Lipzen A."/>
            <person name="Lundell T."/>
            <person name="Morin E."/>
            <person name="Murat C."/>
            <person name="Sun H."/>
            <person name="Tunlid A."/>
            <person name="Henrissat B."/>
            <person name="Grigoriev I.V."/>
            <person name="Hibbett D.S."/>
            <person name="Martin F."/>
            <person name="Nordberg H.P."/>
            <person name="Cantor M.N."/>
            <person name="Hua S.X."/>
        </authorList>
    </citation>
    <scope>NUCLEOTIDE SEQUENCE [LARGE SCALE GENOMIC DNA]</scope>
    <source>
        <strain evidence="1 2">Foug A</strain>
    </source>
</reference>
<organism evidence="1 2">
    <name type="scientific">Scleroderma citrinum Foug A</name>
    <dbReference type="NCBI Taxonomy" id="1036808"/>
    <lineage>
        <taxon>Eukaryota</taxon>
        <taxon>Fungi</taxon>
        <taxon>Dikarya</taxon>
        <taxon>Basidiomycota</taxon>
        <taxon>Agaricomycotina</taxon>
        <taxon>Agaricomycetes</taxon>
        <taxon>Agaricomycetidae</taxon>
        <taxon>Boletales</taxon>
        <taxon>Sclerodermatineae</taxon>
        <taxon>Sclerodermataceae</taxon>
        <taxon>Scleroderma</taxon>
    </lineage>
</organism>
<dbReference type="EMBL" id="KN822101">
    <property type="protein sequence ID" value="KIM57384.1"/>
    <property type="molecule type" value="Genomic_DNA"/>
</dbReference>
<accession>A0A0C3DM99</accession>
<name>A0A0C3DM99_9AGAM</name>